<evidence type="ECO:0000313" key="2">
    <source>
        <dbReference type="Proteomes" id="UP000184063"/>
    </source>
</evidence>
<dbReference type="EMBL" id="KV878236">
    <property type="protein sequence ID" value="OJZ91734.1"/>
    <property type="molecule type" value="Genomic_DNA"/>
</dbReference>
<sequence>MIISATTVAANIGRILAARWNDVNSTLLQPGRSRPCCDRIRMEMPRTQAKGINERPHSTRFAEDARLNVPSNEMMQGPWRVSVRKEKELLPIELTPISDLNQEYMDTPTEINQSLNNMGSVAHATISEPISAHCVNEWCDNSCVRRARETITTALSTWTNGLIVNMTQVRYADKFIRTGDFYCLLL</sequence>
<evidence type="ECO:0000313" key="1">
    <source>
        <dbReference type="EMBL" id="OJZ91734.1"/>
    </source>
</evidence>
<dbReference type="AlphaFoldDB" id="A0A1M3TYP5"/>
<accession>A0A1M3TYP5</accession>
<reference evidence="2" key="1">
    <citation type="journal article" date="2017" name="Genome Biol.">
        <title>Comparative genomics reveals high biological diversity and specific adaptations in the industrially and medically important fungal genus Aspergillus.</title>
        <authorList>
            <person name="de Vries R.P."/>
            <person name="Riley R."/>
            <person name="Wiebenga A."/>
            <person name="Aguilar-Osorio G."/>
            <person name="Amillis S."/>
            <person name="Uchima C.A."/>
            <person name="Anderluh G."/>
            <person name="Asadollahi M."/>
            <person name="Askin M."/>
            <person name="Barry K."/>
            <person name="Battaglia E."/>
            <person name="Bayram O."/>
            <person name="Benocci T."/>
            <person name="Braus-Stromeyer S.A."/>
            <person name="Caldana C."/>
            <person name="Canovas D."/>
            <person name="Cerqueira G.C."/>
            <person name="Chen F."/>
            <person name="Chen W."/>
            <person name="Choi C."/>
            <person name="Clum A."/>
            <person name="Dos Santos R.A."/>
            <person name="Damasio A.R."/>
            <person name="Diallinas G."/>
            <person name="Emri T."/>
            <person name="Fekete E."/>
            <person name="Flipphi M."/>
            <person name="Freyberg S."/>
            <person name="Gallo A."/>
            <person name="Gournas C."/>
            <person name="Habgood R."/>
            <person name="Hainaut M."/>
            <person name="Harispe M.L."/>
            <person name="Henrissat B."/>
            <person name="Hilden K.S."/>
            <person name="Hope R."/>
            <person name="Hossain A."/>
            <person name="Karabika E."/>
            <person name="Karaffa L."/>
            <person name="Karanyi Z."/>
            <person name="Krasevec N."/>
            <person name="Kuo A."/>
            <person name="Kusch H."/>
            <person name="LaButti K."/>
            <person name="Lagendijk E.L."/>
            <person name="Lapidus A."/>
            <person name="Levasseur A."/>
            <person name="Lindquist E."/>
            <person name="Lipzen A."/>
            <person name="Logrieco A.F."/>
            <person name="MacCabe A."/>
            <person name="Maekelae M.R."/>
            <person name="Malavazi I."/>
            <person name="Melin P."/>
            <person name="Meyer V."/>
            <person name="Mielnichuk N."/>
            <person name="Miskei M."/>
            <person name="Molnar A.P."/>
            <person name="Mule G."/>
            <person name="Ngan C.Y."/>
            <person name="Orejas M."/>
            <person name="Orosz E."/>
            <person name="Ouedraogo J.P."/>
            <person name="Overkamp K.M."/>
            <person name="Park H.-S."/>
            <person name="Perrone G."/>
            <person name="Piumi F."/>
            <person name="Punt P.J."/>
            <person name="Ram A.F."/>
            <person name="Ramon A."/>
            <person name="Rauscher S."/>
            <person name="Record E."/>
            <person name="Riano-Pachon D.M."/>
            <person name="Robert V."/>
            <person name="Roehrig J."/>
            <person name="Ruller R."/>
            <person name="Salamov A."/>
            <person name="Salih N.S."/>
            <person name="Samson R.A."/>
            <person name="Sandor E."/>
            <person name="Sanguinetti M."/>
            <person name="Schuetze T."/>
            <person name="Sepcic K."/>
            <person name="Shelest E."/>
            <person name="Sherlock G."/>
            <person name="Sophianopoulou V."/>
            <person name="Squina F.M."/>
            <person name="Sun H."/>
            <person name="Susca A."/>
            <person name="Todd R.B."/>
            <person name="Tsang A."/>
            <person name="Unkles S.E."/>
            <person name="van de Wiele N."/>
            <person name="van Rossen-Uffink D."/>
            <person name="Oliveira J.V."/>
            <person name="Vesth T.C."/>
            <person name="Visser J."/>
            <person name="Yu J.-H."/>
            <person name="Zhou M."/>
            <person name="Andersen M.R."/>
            <person name="Archer D.B."/>
            <person name="Baker S.E."/>
            <person name="Benoit I."/>
            <person name="Brakhage A.A."/>
            <person name="Braus G.H."/>
            <person name="Fischer R."/>
            <person name="Frisvad J.C."/>
            <person name="Goldman G.H."/>
            <person name="Houbraken J."/>
            <person name="Oakley B."/>
            <person name="Pocsi I."/>
            <person name="Scazzocchio C."/>
            <person name="Seiboth B."/>
            <person name="vanKuyk P.A."/>
            <person name="Wortman J."/>
            <person name="Dyer P.S."/>
            <person name="Grigoriev I.V."/>
        </authorList>
    </citation>
    <scope>NUCLEOTIDE SEQUENCE [LARGE SCALE GENOMIC DNA]</scope>
    <source>
        <strain evidence="2">CBS 106.47</strain>
    </source>
</reference>
<protein>
    <submittedName>
        <fullName evidence="1">Uncharacterized protein</fullName>
    </submittedName>
</protein>
<dbReference type="VEuPathDB" id="FungiDB:ASPFODRAFT_27594"/>
<gene>
    <name evidence="1" type="ORF">ASPFODRAFT_27594</name>
</gene>
<name>A0A1M3TYP5_ASPLC</name>
<dbReference type="Proteomes" id="UP000184063">
    <property type="component" value="Unassembled WGS sequence"/>
</dbReference>
<proteinExistence type="predicted"/>
<organism evidence="1 2">
    <name type="scientific">Aspergillus luchuensis (strain CBS 106.47)</name>
    <dbReference type="NCBI Taxonomy" id="1137211"/>
    <lineage>
        <taxon>Eukaryota</taxon>
        <taxon>Fungi</taxon>
        <taxon>Dikarya</taxon>
        <taxon>Ascomycota</taxon>
        <taxon>Pezizomycotina</taxon>
        <taxon>Eurotiomycetes</taxon>
        <taxon>Eurotiomycetidae</taxon>
        <taxon>Eurotiales</taxon>
        <taxon>Aspergillaceae</taxon>
        <taxon>Aspergillus</taxon>
        <taxon>Aspergillus subgen. Circumdati</taxon>
    </lineage>
</organism>